<dbReference type="PROSITE" id="PS00615">
    <property type="entry name" value="C_TYPE_LECTIN_1"/>
    <property type="match status" value="1"/>
</dbReference>
<dbReference type="InterPro" id="IPR001304">
    <property type="entry name" value="C-type_lectin-like"/>
</dbReference>
<dbReference type="InterPro" id="IPR018378">
    <property type="entry name" value="C-type_lectin_CS"/>
</dbReference>
<dbReference type="InterPro" id="IPR016187">
    <property type="entry name" value="CTDL_fold"/>
</dbReference>
<dbReference type="InterPro" id="IPR016186">
    <property type="entry name" value="C-type_lectin-like/link_sf"/>
</dbReference>
<organism evidence="3 4">
    <name type="scientific">Chelydra serpentina</name>
    <name type="common">Snapping turtle</name>
    <name type="synonym">Testudo serpentina</name>
    <dbReference type="NCBI Taxonomy" id="8475"/>
    <lineage>
        <taxon>Eukaryota</taxon>
        <taxon>Metazoa</taxon>
        <taxon>Chordata</taxon>
        <taxon>Craniata</taxon>
        <taxon>Vertebrata</taxon>
        <taxon>Euteleostomi</taxon>
        <taxon>Archelosauria</taxon>
        <taxon>Testudinata</taxon>
        <taxon>Testudines</taxon>
        <taxon>Cryptodira</taxon>
        <taxon>Durocryptodira</taxon>
        <taxon>Americhelydia</taxon>
        <taxon>Chelydroidea</taxon>
        <taxon>Chelydridae</taxon>
        <taxon>Chelydra</taxon>
    </lineage>
</organism>
<evidence type="ECO:0000313" key="3">
    <source>
        <dbReference type="EMBL" id="KAG6920603.1"/>
    </source>
</evidence>
<evidence type="ECO:0000313" key="4">
    <source>
        <dbReference type="Proteomes" id="UP000765507"/>
    </source>
</evidence>
<keyword evidence="4" id="KW-1185">Reference proteome</keyword>
<gene>
    <name evidence="3" type="ORF">G0U57_016389</name>
</gene>
<evidence type="ECO:0000259" key="2">
    <source>
        <dbReference type="PROSITE" id="PS50041"/>
    </source>
</evidence>
<protein>
    <recommendedName>
        <fullName evidence="2">C-type lectin domain-containing protein</fullName>
    </recommendedName>
</protein>
<dbReference type="PROSITE" id="PS50041">
    <property type="entry name" value="C_TYPE_LECTIN_2"/>
    <property type="match status" value="1"/>
</dbReference>
<sequence>QNRRWRWSDSSPYRFSSWKAGEPHNLNNIEYCTELVRETGFKNWNDSPCYKQNAYVCKYGL</sequence>
<proteinExistence type="predicted"/>
<dbReference type="AlphaFoldDB" id="A0A8T1RWD7"/>
<dbReference type="SUPFAM" id="SSF56436">
    <property type="entry name" value="C-type lectin-like"/>
    <property type="match status" value="1"/>
</dbReference>
<reference evidence="3 4" key="1">
    <citation type="journal article" date="2020" name="G3 (Bethesda)">
        <title>Draft Genome of the Common Snapping Turtle, Chelydra serpentina, a Model for Phenotypic Plasticity in Reptiles.</title>
        <authorList>
            <person name="Das D."/>
            <person name="Singh S.K."/>
            <person name="Bierstedt J."/>
            <person name="Erickson A."/>
            <person name="Galli G.L.J."/>
            <person name="Crossley D.A. 2nd"/>
            <person name="Rhen T."/>
        </authorList>
    </citation>
    <scope>NUCLEOTIDE SEQUENCE [LARGE SCALE GENOMIC DNA]</scope>
    <source>
        <strain evidence="3">KW</strain>
    </source>
</reference>
<accession>A0A8T1RWD7</accession>
<dbReference type="OrthoDB" id="441660at2759"/>
<dbReference type="EMBL" id="JAHGAV010005216">
    <property type="protein sequence ID" value="KAG6920603.1"/>
    <property type="molecule type" value="Genomic_DNA"/>
</dbReference>
<dbReference type="Proteomes" id="UP000765507">
    <property type="component" value="Unassembled WGS sequence"/>
</dbReference>
<dbReference type="PANTHER" id="PTHR22803">
    <property type="entry name" value="MANNOSE, PHOSPHOLIPASE, LECTIN RECEPTOR RELATED"/>
    <property type="match status" value="1"/>
</dbReference>
<evidence type="ECO:0000256" key="1">
    <source>
        <dbReference type="ARBA" id="ARBA00023157"/>
    </source>
</evidence>
<keyword evidence="1" id="KW-1015">Disulfide bond</keyword>
<comment type="caution">
    <text evidence="3">The sequence shown here is derived from an EMBL/GenBank/DDBJ whole genome shotgun (WGS) entry which is preliminary data.</text>
</comment>
<feature type="non-terminal residue" evidence="3">
    <location>
        <position position="61"/>
    </location>
</feature>
<dbReference type="Pfam" id="PF00059">
    <property type="entry name" value="Lectin_C"/>
    <property type="match status" value="1"/>
</dbReference>
<name>A0A8T1RWD7_CHESE</name>
<feature type="domain" description="C-type lectin" evidence="2">
    <location>
        <begin position="1"/>
        <end position="58"/>
    </location>
</feature>
<dbReference type="InterPro" id="IPR050111">
    <property type="entry name" value="C-type_lectin/snaclec_domain"/>
</dbReference>
<dbReference type="Gene3D" id="3.10.100.10">
    <property type="entry name" value="Mannose-Binding Protein A, subunit A"/>
    <property type="match status" value="1"/>
</dbReference>